<dbReference type="Pfam" id="PF00001">
    <property type="entry name" value="7tm_1"/>
    <property type="match status" value="1"/>
</dbReference>
<keyword evidence="18" id="KW-1185">Reference proteome</keyword>
<evidence type="ECO:0000313" key="18">
    <source>
        <dbReference type="Proteomes" id="UP000001554"/>
    </source>
</evidence>
<name>A0A9J7MJC1_BRAFL</name>
<dbReference type="SMART" id="SM01381">
    <property type="entry name" value="7TM_GPCR_Srsx"/>
    <property type="match status" value="1"/>
</dbReference>
<comment type="function">
    <text evidence="11">Receptor for NPAF (A-18-F-amide) and NPFF (F-8-F-amide) neuropeptides, also known as morphine-modulating peptides. Can also be activated by a variety of naturally occurring or synthetic FMRF-amide like ligands. This receptor mediates its action by association with G proteins that activate a phosphatidylinositol-calcium second messenger system.</text>
</comment>
<dbReference type="InterPro" id="IPR005395">
    <property type="entry name" value="NPFF_rcpt"/>
</dbReference>
<keyword evidence="5 15" id="KW-0297">G-protein coupled receptor</keyword>
<evidence type="ECO:0000256" key="5">
    <source>
        <dbReference type="ARBA" id="ARBA00023040"/>
    </source>
</evidence>
<dbReference type="GO" id="GO:0032870">
    <property type="term" value="P:cellular response to hormone stimulus"/>
    <property type="evidence" value="ECO:0000318"/>
    <property type="project" value="GO_Central"/>
</dbReference>
<dbReference type="PRINTS" id="PR00237">
    <property type="entry name" value="GPCRRHODOPSN"/>
</dbReference>
<evidence type="ECO:0000256" key="12">
    <source>
        <dbReference type="ARBA" id="ARBA00074417"/>
    </source>
</evidence>
<dbReference type="GO" id="GO:0004930">
    <property type="term" value="F:G protein-coupled receptor activity"/>
    <property type="evidence" value="ECO:0000318"/>
    <property type="project" value="GO_Central"/>
</dbReference>
<keyword evidence="3 15" id="KW-0812">Transmembrane</keyword>
<keyword evidence="9" id="KW-0325">Glycoprotein</keyword>
<keyword evidence="2" id="KW-1003">Cell membrane</keyword>
<dbReference type="GO" id="GO:0007186">
    <property type="term" value="P:G protein-coupled receptor signaling pathway"/>
    <property type="evidence" value="ECO:0000318"/>
    <property type="project" value="GO_Central"/>
</dbReference>
<evidence type="ECO:0000313" key="19">
    <source>
        <dbReference type="RefSeq" id="XP_035669410.1"/>
    </source>
</evidence>
<evidence type="ECO:0000256" key="4">
    <source>
        <dbReference type="ARBA" id="ARBA00022989"/>
    </source>
</evidence>
<keyword evidence="6 16" id="KW-0472">Membrane</keyword>
<evidence type="ECO:0000256" key="14">
    <source>
        <dbReference type="ARBA" id="ARBA00082066"/>
    </source>
</evidence>
<reference evidence="19" key="2">
    <citation type="submission" date="2025-08" db="UniProtKB">
        <authorList>
            <consortium name="RefSeq"/>
        </authorList>
    </citation>
    <scope>IDENTIFICATION</scope>
    <source>
        <strain evidence="19">S238N-H82</strain>
        <tissue evidence="19">Testes</tissue>
    </source>
</reference>
<comment type="subcellular location">
    <subcellularLocation>
        <location evidence="1">Cell membrane</location>
        <topology evidence="1">Multi-pass membrane protein</topology>
    </subcellularLocation>
</comment>
<protein>
    <recommendedName>
        <fullName evidence="12">Neuropeptide FF receptor 1</fullName>
    </recommendedName>
    <alternativeName>
        <fullName evidence="14">G-protein coupled receptor 147</fullName>
    </alternativeName>
    <alternativeName>
        <fullName evidence="13">RFamide-related peptide receptor OT7T022</fullName>
    </alternativeName>
</protein>
<feature type="domain" description="G-protein coupled receptors family 1 profile" evidence="17">
    <location>
        <begin position="50"/>
        <end position="311"/>
    </location>
</feature>
<dbReference type="GO" id="GO:0005886">
    <property type="term" value="C:plasma membrane"/>
    <property type="evidence" value="ECO:0000318"/>
    <property type="project" value="GO_Central"/>
</dbReference>
<evidence type="ECO:0000259" key="17">
    <source>
        <dbReference type="PROSITE" id="PS50262"/>
    </source>
</evidence>
<evidence type="ECO:0000256" key="6">
    <source>
        <dbReference type="ARBA" id="ARBA00023136"/>
    </source>
</evidence>
<dbReference type="SUPFAM" id="SSF81321">
    <property type="entry name" value="Family A G protein-coupled receptor-like"/>
    <property type="match status" value="1"/>
</dbReference>
<evidence type="ECO:0000256" key="3">
    <source>
        <dbReference type="ARBA" id="ARBA00022692"/>
    </source>
</evidence>
<dbReference type="InterPro" id="IPR017452">
    <property type="entry name" value="GPCR_Rhodpsn_7TM"/>
</dbReference>
<dbReference type="CDD" id="cd15207">
    <property type="entry name" value="7tmA_NPFFR"/>
    <property type="match status" value="1"/>
</dbReference>
<sequence length="370" mass="41794">MDFNDSITNITNNITDYSAGLMDYMLKQTVPVITVLGISYFLTFASSIIGNILVILVVLKIPRMRTVTNYFILNLAVSDILVAVLCMPFTLVDNIIRGWIFGDVMCKLSPAVQVVSVSASLFTLVGIAFDRFFAIVHPTKQAINIRSTLYIIITVWASAICVMIPQVLLIEERAYIYEGIVVMHVCEETDKMWRKVYTLVLFVICYIGPLTIIMYLYARIGHKVWFKPSPGGGKASVEARMNEMKKKKRVIKMLLAVVVVFTLCWLPLHSITLLNDYGRLNPNQLDLVYIYIYPIAHWLIYLNSCVNPVIYGYFNRNFRAGFKSLVLGKSEGPLGDNVMTPNHAANGEQTTKHMRMVVIGSSRNINHTEV</sequence>
<evidence type="ECO:0000256" key="1">
    <source>
        <dbReference type="ARBA" id="ARBA00004651"/>
    </source>
</evidence>
<dbReference type="InterPro" id="IPR000276">
    <property type="entry name" value="GPCR_Rhodpsn"/>
</dbReference>
<keyword evidence="10 15" id="KW-0807">Transducer</keyword>
<dbReference type="PROSITE" id="PS50262">
    <property type="entry name" value="G_PROTEIN_RECEP_F1_2"/>
    <property type="match status" value="1"/>
</dbReference>
<dbReference type="GO" id="GO:0008188">
    <property type="term" value="F:neuropeptide receptor activity"/>
    <property type="evidence" value="ECO:0007669"/>
    <property type="project" value="InterPro"/>
</dbReference>
<evidence type="ECO:0000256" key="2">
    <source>
        <dbReference type="ARBA" id="ARBA00022475"/>
    </source>
</evidence>
<keyword evidence="8 15" id="KW-0675">Receptor</keyword>
<feature type="transmembrane region" description="Helical" evidence="16">
    <location>
        <begin position="288"/>
        <end position="314"/>
    </location>
</feature>
<dbReference type="PANTHER" id="PTHR24241">
    <property type="entry name" value="NEUROPEPTIDE RECEPTOR-RELATED G-PROTEIN COUPLED RECEPTOR"/>
    <property type="match status" value="1"/>
</dbReference>
<dbReference type="RefSeq" id="XP_035669410.1">
    <property type="nucleotide sequence ID" value="XM_035813517.1"/>
</dbReference>
<keyword evidence="4 16" id="KW-1133">Transmembrane helix</keyword>
<evidence type="ECO:0000256" key="7">
    <source>
        <dbReference type="ARBA" id="ARBA00023157"/>
    </source>
</evidence>
<accession>A0A9J7MJC1</accession>
<feature type="transmembrane region" description="Helical" evidence="16">
    <location>
        <begin position="149"/>
        <end position="169"/>
    </location>
</feature>
<evidence type="ECO:0000256" key="9">
    <source>
        <dbReference type="ARBA" id="ARBA00023180"/>
    </source>
</evidence>
<feature type="transmembrane region" description="Helical" evidence="16">
    <location>
        <begin position="71"/>
        <end position="91"/>
    </location>
</feature>
<proteinExistence type="inferred from homology"/>
<gene>
    <name evidence="19" type="primary">LOC118411315</name>
</gene>
<feature type="transmembrane region" description="Helical" evidence="16">
    <location>
        <begin position="32"/>
        <end position="59"/>
    </location>
</feature>
<evidence type="ECO:0000256" key="15">
    <source>
        <dbReference type="RuleBase" id="RU000688"/>
    </source>
</evidence>
<feature type="transmembrane region" description="Helical" evidence="16">
    <location>
        <begin position="196"/>
        <end position="218"/>
    </location>
</feature>
<evidence type="ECO:0000256" key="11">
    <source>
        <dbReference type="ARBA" id="ARBA00025478"/>
    </source>
</evidence>
<evidence type="ECO:0000256" key="10">
    <source>
        <dbReference type="ARBA" id="ARBA00023224"/>
    </source>
</evidence>
<evidence type="ECO:0000256" key="13">
    <source>
        <dbReference type="ARBA" id="ARBA00075893"/>
    </source>
</evidence>
<dbReference type="AlphaFoldDB" id="A0A9J7MJC1"/>
<dbReference type="OMA" id="NINHTEV"/>
<keyword evidence="7" id="KW-1015">Disulfide bond</keyword>
<dbReference type="Proteomes" id="UP000001554">
    <property type="component" value="Chromosome 3"/>
</dbReference>
<dbReference type="PROSITE" id="PS00237">
    <property type="entry name" value="G_PROTEIN_RECEP_F1_1"/>
    <property type="match status" value="1"/>
</dbReference>
<dbReference type="PRINTS" id="PR01570">
    <property type="entry name" value="NPFFRECEPTOR"/>
</dbReference>
<dbReference type="Gene3D" id="1.20.1070.10">
    <property type="entry name" value="Rhodopsin 7-helix transmembrane proteins"/>
    <property type="match status" value="1"/>
</dbReference>
<dbReference type="FunFam" id="1.20.1070.10:FF:000153">
    <property type="entry name" value="Neuropeptide FF receptor 1"/>
    <property type="match status" value="1"/>
</dbReference>
<comment type="similarity">
    <text evidence="15">Belongs to the G-protein coupled receptor 1 family.</text>
</comment>
<evidence type="ECO:0000256" key="16">
    <source>
        <dbReference type="SAM" id="Phobius"/>
    </source>
</evidence>
<dbReference type="PANTHER" id="PTHR24241:SF76">
    <property type="entry name" value="NEUROPEPTIDE SIFAMIDE RECEPTOR"/>
    <property type="match status" value="1"/>
</dbReference>
<dbReference type="KEGG" id="bfo:118411315"/>
<feature type="transmembrane region" description="Helical" evidence="16">
    <location>
        <begin position="250"/>
        <end position="268"/>
    </location>
</feature>
<feature type="transmembrane region" description="Helical" evidence="16">
    <location>
        <begin position="111"/>
        <end position="129"/>
    </location>
</feature>
<evidence type="ECO:0000256" key="8">
    <source>
        <dbReference type="ARBA" id="ARBA00023170"/>
    </source>
</evidence>
<dbReference type="OrthoDB" id="5975505at2759"/>
<dbReference type="GeneID" id="118411315"/>
<reference evidence="18" key="1">
    <citation type="journal article" date="2020" name="Nat. Ecol. Evol.">
        <title>Deeply conserved synteny resolves early events in vertebrate evolution.</title>
        <authorList>
            <person name="Simakov O."/>
            <person name="Marletaz F."/>
            <person name="Yue J.X."/>
            <person name="O'Connell B."/>
            <person name="Jenkins J."/>
            <person name="Brandt A."/>
            <person name="Calef R."/>
            <person name="Tung C.H."/>
            <person name="Huang T.K."/>
            <person name="Schmutz J."/>
            <person name="Satoh N."/>
            <person name="Yu J.K."/>
            <person name="Putnam N.H."/>
            <person name="Green R.E."/>
            <person name="Rokhsar D.S."/>
        </authorList>
    </citation>
    <scope>NUCLEOTIDE SEQUENCE [LARGE SCALE GENOMIC DNA]</scope>
    <source>
        <strain evidence="18">S238N-H82</strain>
    </source>
</reference>
<organism evidence="18 19">
    <name type="scientific">Branchiostoma floridae</name>
    <name type="common">Florida lancelet</name>
    <name type="synonym">Amphioxus</name>
    <dbReference type="NCBI Taxonomy" id="7739"/>
    <lineage>
        <taxon>Eukaryota</taxon>
        <taxon>Metazoa</taxon>
        <taxon>Chordata</taxon>
        <taxon>Cephalochordata</taxon>
        <taxon>Leptocardii</taxon>
        <taxon>Amphioxiformes</taxon>
        <taxon>Branchiostomatidae</taxon>
        <taxon>Branchiostoma</taxon>
    </lineage>
</organism>